<feature type="domain" description="Methyl-accepting transducer" evidence="6">
    <location>
        <begin position="255"/>
        <end position="484"/>
    </location>
</feature>
<keyword evidence="2" id="KW-0472">Membrane</keyword>
<dbReference type="InterPro" id="IPR001610">
    <property type="entry name" value="PAC"/>
</dbReference>
<dbReference type="Gene3D" id="3.30.450.20">
    <property type="entry name" value="PAS domain"/>
    <property type="match status" value="2"/>
</dbReference>
<dbReference type="OrthoDB" id="9765776at2"/>
<organism evidence="9 10">
    <name type="scientific">Hansschlegelia quercus</name>
    <dbReference type="NCBI Taxonomy" id="2528245"/>
    <lineage>
        <taxon>Bacteria</taxon>
        <taxon>Pseudomonadati</taxon>
        <taxon>Pseudomonadota</taxon>
        <taxon>Alphaproteobacteria</taxon>
        <taxon>Hyphomicrobiales</taxon>
        <taxon>Methylopilaceae</taxon>
        <taxon>Hansschlegelia</taxon>
    </lineage>
</organism>
<sequence>MRLFHSSSQAKLDAIDQSQAIIEFTPQGLVVDANANFLKALGYGIEEIRGQHHSMFVDPAERSSEAYASFWAALARGEFQAAEFRRIGKGGREVWIRASYNPVLGRNGKVESVFKIAADVTQRKIQTADAEGQIAAIDKSLAVIQFALDGTILDANANFLSAAGYTLAEVKGRHHSMFVEPAYAASSEYAEFWDKLRRGEFHSGEFKRVDKHGKPLWLCATYNPILGANGRPIKVVKAARNATEATEARLRREETQRSINADIEQISRAVEGVSEQTSIAVQASSTTSSNVQAVAAGAEELAASVGEISRQVSEASAISGQAMHKAGETANIVEGLSEAASRIGAVIDLINSIAGQTNLLALNATIEAARAGEAGKGFAVVAAEVKSLANQTAKATQEISAQVSAVQSSTSNAVKAISSIADTITQLGSISSSISAAVQQQSAVAQEMAGNMHTASENVTLINQNMVEIADAAQNANAATRNVREASRLIA</sequence>
<dbReference type="PANTHER" id="PTHR32089:SF112">
    <property type="entry name" value="LYSOZYME-LIKE PROTEIN-RELATED"/>
    <property type="match status" value="1"/>
</dbReference>
<protein>
    <submittedName>
        <fullName evidence="9">Methyl-accepting chemotaxis protein</fullName>
    </submittedName>
</protein>
<dbReference type="AlphaFoldDB" id="A0A4Q9GLS1"/>
<dbReference type="PRINTS" id="PR00260">
    <property type="entry name" value="CHEMTRNSDUCR"/>
</dbReference>
<dbReference type="InterPro" id="IPR013655">
    <property type="entry name" value="PAS_fold_3"/>
</dbReference>
<evidence type="ECO:0000256" key="5">
    <source>
        <dbReference type="PROSITE-ProRule" id="PRU00284"/>
    </source>
</evidence>
<reference evidence="9 10" key="1">
    <citation type="submission" date="2019-02" db="EMBL/GenBank/DDBJ databases">
        <title>Hansschlegelia quercus sp. nov., a novel methylotrophic bacterium from buds of oak (Quercus robur L.).</title>
        <authorList>
            <person name="Agafonova N.V."/>
            <person name="Kaparullina E.N."/>
            <person name="Grouzdev D.S."/>
            <person name="Doronina N.V."/>
        </authorList>
    </citation>
    <scope>NUCLEOTIDE SEQUENCE [LARGE SCALE GENOMIC DNA]</scope>
    <source>
        <strain evidence="9 10">Dub</strain>
    </source>
</reference>
<dbReference type="SMART" id="SM00086">
    <property type="entry name" value="PAC"/>
    <property type="match status" value="2"/>
</dbReference>
<evidence type="ECO:0000259" key="6">
    <source>
        <dbReference type="PROSITE" id="PS50111"/>
    </source>
</evidence>
<dbReference type="Pfam" id="PF00015">
    <property type="entry name" value="MCPsignal"/>
    <property type="match status" value="1"/>
</dbReference>
<comment type="caution">
    <text evidence="9">The sequence shown here is derived from an EMBL/GenBank/DDBJ whole genome shotgun (WGS) entry which is preliminary data.</text>
</comment>
<evidence type="ECO:0000256" key="2">
    <source>
        <dbReference type="ARBA" id="ARBA00022519"/>
    </source>
</evidence>
<dbReference type="InterPro" id="IPR000014">
    <property type="entry name" value="PAS"/>
</dbReference>
<keyword evidence="2" id="KW-1003">Cell membrane</keyword>
<dbReference type="InterPro" id="IPR035965">
    <property type="entry name" value="PAS-like_dom_sf"/>
</dbReference>
<evidence type="ECO:0000256" key="1">
    <source>
        <dbReference type="ARBA" id="ARBA00004429"/>
    </source>
</evidence>
<dbReference type="NCBIfam" id="TIGR00229">
    <property type="entry name" value="sensory_box"/>
    <property type="match status" value="2"/>
</dbReference>
<dbReference type="GO" id="GO:0005886">
    <property type="term" value="C:plasma membrane"/>
    <property type="evidence" value="ECO:0007669"/>
    <property type="project" value="UniProtKB-SubCell"/>
</dbReference>
<dbReference type="InterPro" id="IPR004089">
    <property type="entry name" value="MCPsignal_dom"/>
</dbReference>
<feature type="domain" description="PAC" evidence="7">
    <location>
        <begin position="202"/>
        <end position="254"/>
    </location>
</feature>
<comment type="similarity">
    <text evidence="4">Belongs to the methyl-accepting chemotaxis (MCP) protein family.</text>
</comment>
<name>A0A4Q9GLS1_9HYPH</name>
<feature type="domain" description="PAC" evidence="7">
    <location>
        <begin position="80"/>
        <end position="132"/>
    </location>
</feature>
<dbReference type="PANTHER" id="PTHR32089">
    <property type="entry name" value="METHYL-ACCEPTING CHEMOTAXIS PROTEIN MCPB"/>
    <property type="match status" value="1"/>
</dbReference>
<evidence type="ECO:0000256" key="3">
    <source>
        <dbReference type="ARBA" id="ARBA00023224"/>
    </source>
</evidence>
<dbReference type="Gene3D" id="1.10.287.950">
    <property type="entry name" value="Methyl-accepting chemotaxis protein"/>
    <property type="match status" value="1"/>
</dbReference>
<comment type="subcellular location">
    <subcellularLocation>
        <location evidence="1">Cell inner membrane</location>
        <topology evidence="1">Multi-pass membrane protein</topology>
    </subcellularLocation>
</comment>
<dbReference type="SMART" id="SM00091">
    <property type="entry name" value="PAS"/>
    <property type="match status" value="2"/>
</dbReference>
<dbReference type="InterPro" id="IPR000700">
    <property type="entry name" value="PAS-assoc_C"/>
</dbReference>
<keyword evidence="3 5" id="KW-0807">Transducer</keyword>
<dbReference type="SUPFAM" id="SSF55785">
    <property type="entry name" value="PYP-like sensor domain (PAS domain)"/>
    <property type="match status" value="2"/>
</dbReference>
<dbReference type="SUPFAM" id="SSF58104">
    <property type="entry name" value="Methyl-accepting chemotaxis protein (MCP) signaling domain"/>
    <property type="match status" value="1"/>
</dbReference>
<dbReference type="EMBL" id="SIUB01000001">
    <property type="protein sequence ID" value="TBN55369.1"/>
    <property type="molecule type" value="Genomic_DNA"/>
</dbReference>
<dbReference type="InterPro" id="IPR004090">
    <property type="entry name" value="Chemotax_Me-accpt_rcpt"/>
</dbReference>
<dbReference type="PROSITE" id="PS50111">
    <property type="entry name" value="CHEMOTAXIS_TRANSDUC_2"/>
    <property type="match status" value="1"/>
</dbReference>
<gene>
    <name evidence="9" type="ORF">EYR15_03570</name>
</gene>
<evidence type="ECO:0000259" key="7">
    <source>
        <dbReference type="PROSITE" id="PS50113"/>
    </source>
</evidence>
<keyword evidence="2" id="KW-0997">Cell inner membrane</keyword>
<dbReference type="PROSITE" id="PS50113">
    <property type="entry name" value="PAC"/>
    <property type="match status" value="2"/>
</dbReference>
<evidence type="ECO:0000313" key="9">
    <source>
        <dbReference type="EMBL" id="TBN55369.1"/>
    </source>
</evidence>
<dbReference type="GO" id="GO:0007165">
    <property type="term" value="P:signal transduction"/>
    <property type="evidence" value="ECO:0007669"/>
    <property type="project" value="UniProtKB-KW"/>
</dbReference>
<dbReference type="Pfam" id="PF08447">
    <property type="entry name" value="PAS_3"/>
    <property type="match status" value="2"/>
</dbReference>
<dbReference type="GO" id="GO:0004888">
    <property type="term" value="F:transmembrane signaling receptor activity"/>
    <property type="evidence" value="ECO:0007669"/>
    <property type="project" value="InterPro"/>
</dbReference>
<dbReference type="Proteomes" id="UP000291613">
    <property type="component" value="Unassembled WGS sequence"/>
</dbReference>
<dbReference type="GO" id="GO:0006935">
    <property type="term" value="P:chemotaxis"/>
    <property type="evidence" value="ECO:0007669"/>
    <property type="project" value="InterPro"/>
</dbReference>
<dbReference type="RefSeq" id="WP_131001622.1">
    <property type="nucleotide sequence ID" value="NZ_JBHSZR010000002.1"/>
</dbReference>
<dbReference type="InterPro" id="IPR000727">
    <property type="entry name" value="T_SNARE_dom"/>
</dbReference>
<evidence type="ECO:0000313" key="10">
    <source>
        <dbReference type="Proteomes" id="UP000291613"/>
    </source>
</evidence>
<feature type="domain" description="T-SNARE coiled-coil homology" evidence="8">
    <location>
        <begin position="407"/>
        <end position="469"/>
    </location>
</feature>
<dbReference type="SMART" id="SM00283">
    <property type="entry name" value="MA"/>
    <property type="match status" value="1"/>
</dbReference>
<dbReference type="CDD" id="cd00130">
    <property type="entry name" value="PAS"/>
    <property type="match status" value="2"/>
</dbReference>
<dbReference type="PROSITE" id="PS50192">
    <property type="entry name" value="T_SNARE"/>
    <property type="match status" value="1"/>
</dbReference>
<proteinExistence type="inferred from homology"/>
<evidence type="ECO:0000256" key="4">
    <source>
        <dbReference type="ARBA" id="ARBA00029447"/>
    </source>
</evidence>
<keyword evidence="10" id="KW-1185">Reference proteome</keyword>
<evidence type="ECO:0000259" key="8">
    <source>
        <dbReference type="PROSITE" id="PS50192"/>
    </source>
</evidence>
<accession>A0A4Q9GLS1</accession>